<feature type="domain" description="Nucleoside transporter/FeoB GTPase Gate" evidence="2">
    <location>
        <begin position="51"/>
        <end position="148"/>
    </location>
</feature>
<feature type="transmembrane region" description="Helical" evidence="1">
    <location>
        <begin position="156"/>
        <end position="175"/>
    </location>
</feature>
<dbReference type="Proteomes" id="UP001221519">
    <property type="component" value="Chromosome"/>
</dbReference>
<organism evidence="3 5">
    <name type="scientific">Paenibacillus urinalis</name>
    <dbReference type="NCBI Taxonomy" id="521520"/>
    <lineage>
        <taxon>Bacteria</taxon>
        <taxon>Bacillati</taxon>
        <taxon>Bacillota</taxon>
        <taxon>Bacilli</taxon>
        <taxon>Bacillales</taxon>
        <taxon>Paenibacillaceae</taxon>
        <taxon>Paenibacillus</taxon>
    </lineage>
</organism>
<evidence type="ECO:0000259" key="2">
    <source>
        <dbReference type="Pfam" id="PF07670"/>
    </source>
</evidence>
<feature type="transmembrane region" description="Helical" evidence="1">
    <location>
        <begin position="375"/>
        <end position="395"/>
    </location>
</feature>
<evidence type="ECO:0000313" key="3">
    <source>
        <dbReference type="EMBL" id="WDH84436.1"/>
    </source>
</evidence>
<evidence type="ECO:0000313" key="6">
    <source>
        <dbReference type="Proteomes" id="UP001221519"/>
    </source>
</evidence>
<reference evidence="3 6" key="1">
    <citation type="submission" date="2023-02" db="EMBL/GenBank/DDBJ databases">
        <title>Pathogen: clinical or host-associated sample.</title>
        <authorList>
            <person name="Hergert J."/>
            <person name="Casey R."/>
            <person name="Wagner J."/>
            <person name="Young E.L."/>
            <person name="Oakeson K.F."/>
        </authorList>
    </citation>
    <scope>NUCLEOTIDE SEQUENCE</scope>
    <source>
        <strain evidence="4 6">2022CK-00829</strain>
        <strain evidence="3">2022CK-00830</strain>
    </source>
</reference>
<keyword evidence="1" id="KW-0812">Transmembrane</keyword>
<feature type="transmembrane region" description="Helical" evidence="1">
    <location>
        <begin position="318"/>
        <end position="336"/>
    </location>
</feature>
<accession>A0AAX3N4W8</accession>
<evidence type="ECO:0000313" key="4">
    <source>
        <dbReference type="EMBL" id="WDI04120.1"/>
    </source>
</evidence>
<dbReference type="RefSeq" id="WP_052511652.1">
    <property type="nucleotide sequence ID" value="NZ_CP118101.1"/>
</dbReference>
<dbReference type="InterPro" id="IPR011642">
    <property type="entry name" value="Gate_dom"/>
</dbReference>
<feature type="transmembrane region" description="Helical" evidence="1">
    <location>
        <begin position="227"/>
        <end position="248"/>
    </location>
</feature>
<keyword evidence="1" id="KW-1133">Transmembrane helix</keyword>
<keyword evidence="1" id="KW-0472">Membrane</keyword>
<name>A0AAX3N4W8_9BACL</name>
<keyword evidence="6" id="KW-1185">Reference proteome</keyword>
<sequence length="404" mass="43648">MNSEITRKNNVPSYIKTMLLGISALLVVAAVVTSPSEAFDASMQGLQIWWKMVFPALLPFIMLSQMLTAFGFTHGLGVLLEPLMRIGFRLPGITGLGLAVGMTGGFPSGADTAARLYQQKLITGKEAAILASITHFASPMTLFVVIGAAFYEAPAVGYILACIHGISGIMAGILLGRVNLYSKKTTKTTELHEQPESVSALEAMMKAKEKDGRSFGRLLGDTVSHAVQVLMMTGGYMIMFSVFIRLLGKYVTPFLPEWIWASFFELHLGAYSMRSLDITAHAVGFALLAAAIGWGGLSSHLQATALLAPYGINMRIFTIGRILHAGISYGLVLLLWPPIQSWLNHSKAVFLHIGQNPSTQAQYSPGGLQAAVTLGLFHVVLLTSLIVISVCIGKWHSRRHSSSR</sequence>
<evidence type="ECO:0000256" key="1">
    <source>
        <dbReference type="SAM" id="Phobius"/>
    </source>
</evidence>
<dbReference type="Pfam" id="PF07670">
    <property type="entry name" value="Gate"/>
    <property type="match status" value="1"/>
</dbReference>
<evidence type="ECO:0000313" key="5">
    <source>
        <dbReference type="Proteomes" id="UP001220962"/>
    </source>
</evidence>
<dbReference type="AlphaFoldDB" id="A0AAX3N4W8"/>
<protein>
    <submittedName>
        <fullName evidence="3">Nucleoside recognition protein</fullName>
    </submittedName>
</protein>
<feature type="transmembrane region" description="Helical" evidence="1">
    <location>
        <begin position="54"/>
        <end position="80"/>
    </location>
</feature>
<feature type="transmembrane region" description="Helical" evidence="1">
    <location>
        <begin position="278"/>
        <end position="297"/>
    </location>
</feature>
<proteinExistence type="predicted"/>
<dbReference type="EMBL" id="CP118108">
    <property type="protein sequence ID" value="WDI04120.1"/>
    <property type="molecule type" value="Genomic_DNA"/>
</dbReference>
<feature type="transmembrane region" description="Helical" evidence="1">
    <location>
        <begin position="127"/>
        <end position="150"/>
    </location>
</feature>
<dbReference type="Proteomes" id="UP001220962">
    <property type="component" value="Chromosome"/>
</dbReference>
<gene>
    <name evidence="3" type="ORF">PUW23_09590</name>
    <name evidence="4" type="ORF">PUW25_09285</name>
</gene>
<dbReference type="EMBL" id="CP118101">
    <property type="protein sequence ID" value="WDH84436.1"/>
    <property type="molecule type" value="Genomic_DNA"/>
</dbReference>